<evidence type="ECO:0008006" key="4">
    <source>
        <dbReference type="Google" id="ProtNLM"/>
    </source>
</evidence>
<dbReference type="AlphaFoldDB" id="A0A0D2LWM3"/>
<dbReference type="GeneID" id="25729403"/>
<proteinExistence type="predicted"/>
<protein>
    <recommendedName>
        <fullName evidence="4">Pre-mRNA-processing factor 6</fullName>
    </recommendedName>
</protein>
<organism evidence="2 3">
    <name type="scientific">Monoraphidium neglectum</name>
    <dbReference type="NCBI Taxonomy" id="145388"/>
    <lineage>
        <taxon>Eukaryota</taxon>
        <taxon>Viridiplantae</taxon>
        <taxon>Chlorophyta</taxon>
        <taxon>core chlorophytes</taxon>
        <taxon>Chlorophyceae</taxon>
        <taxon>CS clade</taxon>
        <taxon>Sphaeropleales</taxon>
        <taxon>Selenastraceae</taxon>
        <taxon>Monoraphidium</taxon>
    </lineage>
</organism>
<reference evidence="2 3" key="1">
    <citation type="journal article" date="2013" name="BMC Genomics">
        <title>Reconstruction of the lipid metabolism for the microalga Monoraphidium neglectum from its genome sequence reveals characteristics suitable for biofuel production.</title>
        <authorList>
            <person name="Bogen C."/>
            <person name="Al-Dilaimi A."/>
            <person name="Albersmeier A."/>
            <person name="Wichmann J."/>
            <person name="Grundmann M."/>
            <person name="Rupp O."/>
            <person name="Lauersen K.J."/>
            <person name="Blifernez-Klassen O."/>
            <person name="Kalinowski J."/>
            <person name="Goesmann A."/>
            <person name="Mussgnug J.H."/>
            <person name="Kruse O."/>
        </authorList>
    </citation>
    <scope>NUCLEOTIDE SEQUENCE [LARGE SCALE GENOMIC DNA]</scope>
    <source>
        <strain evidence="2 3">SAG 48.87</strain>
    </source>
</reference>
<evidence type="ECO:0000313" key="3">
    <source>
        <dbReference type="Proteomes" id="UP000054498"/>
    </source>
</evidence>
<feature type="region of interest" description="Disordered" evidence="1">
    <location>
        <begin position="1"/>
        <end position="49"/>
    </location>
</feature>
<name>A0A0D2LWM3_9CHLO</name>
<gene>
    <name evidence="2" type="ORF">MNEG_12077</name>
</gene>
<feature type="compositionally biased region" description="Pro residues" evidence="1">
    <location>
        <begin position="16"/>
        <end position="26"/>
    </location>
</feature>
<accession>A0A0D2LWM3</accession>
<dbReference type="STRING" id="145388.A0A0D2LWM3"/>
<evidence type="ECO:0000313" key="2">
    <source>
        <dbReference type="EMBL" id="KIY95884.1"/>
    </source>
</evidence>
<keyword evidence="3" id="KW-1185">Reference proteome</keyword>
<dbReference type="RefSeq" id="XP_013894904.1">
    <property type="nucleotide sequence ID" value="XM_014039450.1"/>
</dbReference>
<dbReference type="KEGG" id="mng:MNEG_12077"/>
<evidence type="ECO:0000256" key="1">
    <source>
        <dbReference type="SAM" id="MobiDB-lite"/>
    </source>
</evidence>
<dbReference type="Proteomes" id="UP000054498">
    <property type="component" value="Unassembled WGS sequence"/>
</dbReference>
<dbReference type="EMBL" id="KK103270">
    <property type="protein sequence ID" value="KIY95884.1"/>
    <property type="molecule type" value="Genomic_DNA"/>
</dbReference>
<sequence>MLELALAGGRVAEPPRALPAPPPPPPRQEKGAPGGGGGASDDDDEESPASLALWDATPAACAACPALWRLHIAWELSQGRAEAARKLLLRGAHECPGAKALWLGGLRALCGGMAARELSGLMGAMQERLMLRTEVLEVMLAALDSEGIAHEVAAAGAPEM</sequence>